<dbReference type="Proteomes" id="UP001143910">
    <property type="component" value="Unassembled WGS sequence"/>
</dbReference>
<name>A0ACC1NPD6_9HYPO</name>
<gene>
    <name evidence="1" type="ORF">NQ176_g2183</name>
</gene>
<keyword evidence="2" id="KW-1185">Reference proteome</keyword>
<evidence type="ECO:0000313" key="1">
    <source>
        <dbReference type="EMBL" id="KAJ2981202.1"/>
    </source>
</evidence>
<accession>A0ACC1NPD6</accession>
<comment type="caution">
    <text evidence="1">The sequence shown here is derived from an EMBL/GenBank/DDBJ whole genome shotgun (WGS) entry which is preliminary data.</text>
</comment>
<dbReference type="EMBL" id="JANJQO010000146">
    <property type="protein sequence ID" value="KAJ2981202.1"/>
    <property type="molecule type" value="Genomic_DNA"/>
</dbReference>
<organism evidence="1 2">
    <name type="scientific">Zarea fungicola</name>
    <dbReference type="NCBI Taxonomy" id="93591"/>
    <lineage>
        <taxon>Eukaryota</taxon>
        <taxon>Fungi</taxon>
        <taxon>Dikarya</taxon>
        <taxon>Ascomycota</taxon>
        <taxon>Pezizomycotina</taxon>
        <taxon>Sordariomycetes</taxon>
        <taxon>Hypocreomycetidae</taxon>
        <taxon>Hypocreales</taxon>
        <taxon>Cordycipitaceae</taxon>
        <taxon>Zarea</taxon>
    </lineage>
</organism>
<protein>
    <submittedName>
        <fullName evidence="1">Uncharacterized protein</fullName>
    </submittedName>
</protein>
<reference evidence="1" key="1">
    <citation type="submission" date="2022-08" db="EMBL/GenBank/DDBJ databases">
        <title>Genome Sequence of Lecanicillium fungicola.</title>
        <authorList>
            <person name="Buettner E."/>
        </authorList>
    </citation>
    <scope>NUCLEOTIDE SEQUENCE</scope>
    <source>
        <strain evidence="1">Babe33</strain>
    </source>
</reference>
<proteinExistence type="predicted"/>
<sequence length="158" mass="17601">MAENQDAPSEAHDNKASATVARTTDDASSEDSATEMNVGEKTPTLEQQKQQHNKPHDDPTSEKVHAEDEVTKSEAAAQVDSKTSNNISGLDDDNVVFWDGDDDPQNPYNWKTWVKVFNCVLISALTFVTPLASCMFFLACDVLFFCIGDWKRILMKKQ</sequence>
<evidence type="ECO:0000313" key="2">
    <source>
        <dbReference type="Proteomes" id="UP001143910"/>
    </source>
</evidence>